<feature type="non-terminal residue" evidence="2">
    <location>
        <position position="1"/>
    </location>
</feature>
<accession>A0A0X3NZT5</accession>
<dbReference type="Gene3D" id="2.60.40.790">
    <property type="match status" value="1"/>
</dbReference>
<dbReference type="SUPFAM" id="SSF49764">
    <property type="entry name" value="HSP20-like chaperones"/>
    <property type="match status" value="2"/>
</dbReference>
<dbReference type="Pfam" id="PF00011">
    <property type="entry name" value="HSP20"/>
    <property type="match status" value="1"/>
</dbReference>
<dbReference type="EMBL" id="GEEE01018046">
    <property type="protein sequence ID" value="JAP45179.1"/>
    <property type="molecule type" value="Transcribed_RNA"/>
</dbReference>
<feature type="domain" description="SHSP" evidence="1">
    <location>
        <begin position="24"/>
        <end position="97"/>
    </location>
</feature>
<evidence type="ECO:0000313" key="2">
    <source>
        <dbReference type="EMBL" id="JAP45179.1"/>
    </source>
</evidence>
<proteinExistence type="predicted"/>
<protein>
    <submittedName>
        <fullName evidence="2">Hsp20/alpha crystallin family</fullName>
    </submittedName>
</protein>
<gene>
    <name evidence="2" type="ORF">TR108513</name>
</gene>
<dbReference type="AlphaFoldDB" id="A0A0X3NZT5"/>
<evidence type="ECO:0000259" key="1">
    <source>
        <dbReference type="Pfam" id="PF00011"/>
    </source>
</evidence>
<reference evidence="2" key="1">
    <citation type="submission" date="2016-01" db="EMBL/GenBank/DDBJ databases">
        <title>Reference transcriptome for the parasite Schistocephalus solidus: insights into the molecular evolution of parasitism.</title>
        <authorList>
            <person name="Hebert F.O."/>
            <person name="Grambauer S."/>
            <person name="Barber I."/>
            <person name="Landry C.R."/>
            <person name="Aubin-Horth N."/>
        </authorList>
    </citation>
    <scope>NUCLEOTIDE SEQUENCE</scope>
</reference>
<dbReference type="CDD" id="cd00298">
    <property type="entry name" value="ACD_sHsps_p23-like"/>
    <property type="match status" value="2"/>
</dbReference>
<dbReference type="InterPro" id="IPR008978">
    <property type="entry name" value="HSP20-like_chaperone"/>
</dbReference>
<dbReference type="InterPro" id="IPR002068">
    <property type="entry name" value="A-crystallin/Hsp20_dom"/>
</dbReference>
<name>A0A0X3NZT5_SCHSO</name>
<organism evidence="2">
    <name type="scientific">Schistocephalus solidus</name>
    <name type="common">Tapeworm</name>
    <dbReference type="NCBI Taxonomy" id="70667"/>
    <lineage>
        <taxon>Eukaryota</taxon>
        <taxon>Metazoa</taxon>
        <taxon>Spiralia</taxon>
        <taxon>Lophotrochozoa</taxon>
        <taxon>Platyhelminthes</taxon>
        <taxon>Cestoda</taxon>
        <taxon>Eucestoda</taxon>
        <taxon>Diphyllobothriidea</taxon>
        <taxon>Diphyllobothriidae</taxon>
        <taxon>Schistocephalus</taxon>
    </lineage>
</organism>
<sequence>KFQMTSCRFRCVYVGQRLIGSLPEYVLLLDATKLCPSDVNIFCRENVVFVDAVKRDTPTEYQKIKISDQFILPPECDPTSLKAALQDGILSITCFLKQNISWPINLEKTPGRVISQKLFFVNSNNTPRSRLFSHKRLASDSPQDFELQLSPEQEKCGGIATSDVPIYTASSWPRDATQLNYLNRNTNLPNFARSYATEPHSPNRRRRPASCSPFFKRTIPIGKMHSPEDILINLDGKVVSVSVTLYPDYLSKISSNLAFGIENHTITKTRHMDLPDNVDCSRLEAHLYNGSLVLSAPYIEAQV</sequence>